<evidence type="ECO:0000256" key="14">
    <source>
        <dbReference type="RuleBase" id="RU003738"/>
    </source>
</evidence>
<dbReference type="SUPFAM" id="SSF51419">
    <property type="entry name" value="PLP-binding barrel"/>
    <property type="match status" value="1"/>
</dbReference>
<dbReference type="PROSITE" id="PS00878">
    <property type="entry name" value="ODR_DC_2_1"/>
    <property type="match status" value="1"/>
</dbReference>
<keyword evidence="4 12" id="KW-0663">Pyridoxal phosphate</keyword>
<evidence type="ECO:0000256" key="13">
    <source>
        <dbReference type="PIRSR" id="PIRSR600183-50"/>
    </source>
</evidence>
<keyword evidence="5 12" id="KW-0457">Lysine biosynthesis</keyword>
<dbReference type="Gene3D" id="2.40.37.10">
    <property type="entry name" value="Lyase, Ornithine Decarboxylase, Chain A, domain 1"/>
    <property type="match status" value="1"/>
</dbReference>
<feature type="binding site" evidence="12">
    <location>
        <position position="239"/>
    </location>
    <ligand>
        <name>pyridoxal 5'-phosphate</name>
        <dbReference type="ChEBI" id="CHEBI:597326"/>
    </ligand>
</feature>
<comment type="similarity">
    <text evidence="9 12">Belongs to the Orn/Lys/Arg decarboxylase class-II family. LysA subfamily.</text>
</comment>
<dbReference type="CDD" id="cd06828">
    <property type="entry name" value="PLPDE_III_DapDC"/>
    <property type="match status" value="1"/>
</dbReference>
<dbReference type="GO" id="GO:0008836">
    <property type="term" value="F:diaminopimelate decarboxylase activity"/>
    <property type="evidence" value="ECO:0007669"/>
    <property type="project" value="UniProtKB-UniRule"/>
</dbReference>
<evidence type="ECO:0000313" key="18">
    <source>
        <dbReference type="Proteomes" id="UP000322981"/>
    </source>
</evidence>
<comment type="catalytic activity">
    <reaction evidence="7 12 14">
        <text>meso-2,6-diaminopimelate + H(+) = L-lysine + CO2</text>
        <dbReference type="Rhea" id="RHEA:15101"/>
        <dbReference type="ChEBI" id="CHEBI:15378"/>
        <dbReference type="ChEBI" id="CHEBI:16526"/>
        <dbReference type="ChEBI" id="CHEBI:32551"/>
        <dbReference type="ChEBI" id="CHEBI:57791"/>
        <dbReference type="EC" id="4.1.1.20"/>
    </reaction>
</comment>
<reference evidence="17 18" key="1">
    <citation type="submission" date="2019-09" db="EMBL/GenBank/DDBJ databases">
        <title>Whole-genome sequence of the purple sulfur bacterium Thiohalocapsa marina DSM 19078.</title>
        <authorList>
            <person name="Kyndt J.A."/>
            <person name="Meyer T.E."/>
        </authorList>
    </citation>
    <scope>NUCLEOTIDE SEQUENCE [LARGE SCALE GENOMIC DNA]</scope>
    <source>
        <strain evidence="17 18">DSM 19078</strain>
    </source>
</reference>
<dbReference type="UniPathway" id="UPA00034">
    <property type="reaction ID" value="UER00027"/>
</dbReference>
<gene>
    <name evidence="12 17" type="primary">lysA</name>
    <name evidence="17" type="ORF">F2Q65_04075</name>
</gene>
<evidence type="ECO:0000256" key="11">
    <source>
        <dbReference type="ARBA" id="ARBA00074972"/>
    </source>
</evidence>
<dbReference type="InterPro" id="IPR022644">
    <property type="entry name" value="De-COase2_N"/>
</dbReference>
<dbReference type="AlphaFoldDB" id="A0A5M8FRX3"/>
<feature type="domain" description="Orn/DAP/Arg decarboxylase 2 N-terminal" evidence="16">
    <location>
        <begin position="35"/>
        <end position="279"/>
    </location>
</feature>
<dbReference type="PANTHER" id="PTHR43727:SF2">
    <property type="entry name" value="GROUP IV DECARBOXYLASE"/>
    <property type="match status" value="1"/>
</dbReference>
<feature type="binding site" evidence="12">
    <location>
        <position position="276"/>
    </location>
    <ligand>
        <name>substrate</name>
    </ligand>
</feature>
<name>A0A5M8FRX3_9GAMM</name>
<dbReference type="Gene3D" id="3.20.20.10">
    <property type="entry name" value="Alanine racemase"/>
    <property type="match status" value="1"/>
</dbReference>
<evidence type="ECO:0000259" key="16">
    <source>
        <dbReference type="Pfam" id="PF02784"/>
    </source>
</evidence>
<feature type="binding site" evidence="12">
    <location>
        <begin position="273"/>
        <end position="276"/>
    </location>
    <ligand>
        <name>pyridoxal 5'-phosphate</name>
        <dbReference type="ChEBI" id="CHEBI:597326"/>
    </ligand>
</feature>
<evidence type="ECO:0000256" key="3">
    <source>
        <dbReference type="ARBA" id="ARBA00022793"/>
    </source>
</evidence>
<dbReference type="PRINTS" id="PR01179">
    <property type="entry name" value="ODADCRBXLASE"/>
</dbReference>
<evidence type="ECO:0000256" key="12">
    <source>
        <dbReference type="HAMAP-Rule" id="MF_02120"/>
    </source>
</evidence>
<feature type="binding site" evidence="12">
    <location>
        <position position="316"/>
    </location>
    <ligand>
        <name>substrate</name>
    </ligand>
</feature>
<keyword evidence="18" id="KW-1185">Reference proteome</keyword>
<comment type="pathway">
    <text evidence="8 12 14">Amino-acid biosynthesis; L-lysine biosynthesis via DAP pathway; L-lysine from DL-2,6-diaminopimelate: step 1/1.</text>
</comment>
<evidence type="ECO:0000256" key="6">
    <source>
        <dbReference type="ARBA" id="ARBA00023239"/>
    </source>
</evidence>
<feature type="domain" description="Orn/DAP/Arg decarboxylase 2 C-terminal" evidence="15">
    <location>
        <begin position="30"/>
        <end position="369"/>
    </location>
</feature>
<proteinExistence type="inferred from homology"/>
<dbReference type="Pfam" id="PF02784">
    <property type="entry name" value="Orn_Arg_deC_N"/>
    <property type="match status" value="1"/>
</dbReference>
<keyword evidence="6 12" id="KW-0456">Lyase</keyword>
<evidence type="ECO:0000256" key="8">
    <source>
        <dbReference type="ARBA" id="ARBA00060643"/>
    </source>
</evidence>
<dbReference type="NCBIfam" id="TIGR01048">
    <property type="entry name" value="lysA"/>
    <property type="match status" value="1"/>
</dbReference>
<evidence type="ECO:0000256" key="7">
    <source>
        <dbReference type="ARBA" id="ARBA00050464"/>
    </source>
</evidence>
<feature type="binding site" evidence="12">
    <location>
        <position position="312"/>
    </location>
    <ligand>
        <name>substrate</name>
    </ligand>
</feature>
<dbReference type="FunFam" id="2.40.37.10:FF:000003">
    <property type="entry name" value="Diaminopimelate decarboxylase"/>
    <property type="match status" value="1"/>
</dbReference>
<dbReference type="Proteomes" id="UP000322981">
    <property type="component" value="Unassembled WGS sequence"/>
</dbReference>
<dbReference type="GO" id="GO:0009089">
    <property type="term" value="P:lysine biosynthetic process via diaminopimelate"/>
    <property type="evidence" value="ECO:0007669"/>
    <property type="project" value="UniProtKB-UniRule"/>
</dbReference>
<dbReference type="Pfam" id="PF00278">
    <property type="entry name" value="Orn_DAP_Arg_deC"/>
    <property type="match status" value="1"/>
</dbReference>
<dbReference type="InterPro" id="IPR022653">
    <property type="entry name" value="De-COase2_pyr-phos_BS"/>
</dbReference>
<evidence type="ECO:0000256" key="5">
    <source>
        <dbReference type="ARBA" id="ARBA00023154"/>
    </source>
</evidence>
<evidence type="ECO:0000313" key="17">
    <source>
        <dbReference type="EMBL" id="KAA6186561.1"/>
    </source>
</evidence>
<dbReference type="InterPro" id="IPR000183">
    <property type="entry name" value="Orn/DAP/Arg_de-COase"/>
</dbReference>
<comment type="caution">
    <text evidence="17">The sequence shown here is derived from an EMBL/GenBank/DDBJ whole genome shotgun (WGS) entry which is preliminary data.</text>
</comment>
<dbReference type="EMBL" id="VWXX01000004">
    <property type="protein sequence ID" value="KAA6186561.1"/>
    <property type="molecule type" value="Genomic_DNA"/>
</dbReference>
<dbReference type="PRINTS" id="PR01181">
    <property type="entry name" value="DAPDCRBXLASE"/>
</dbReference>
<feature type="active site" description="Proton donor" evidence="13">
    <location>
        <position position="343"/>
    </location>
</feature>
<dbReference type="FunFam" id="3.20.20.10:FF:000003">
    <property type="entry name" value="Diaminopimelate decarboxylase"/>
    <property type="match status" value="1"/>
</dbReference>
<dbReference type="SUPFAM" id="SSF50621">
    <property type="entry name" value="Alanine racemase C-terminal domain-like"/>
    <property type="match status" value="1"/>
</dbReference>
<feature type="modified residue" description="N6-(pyridoxal phosphate)lysine" evidence="12 13">
    <location>
        <position position="60"/>
    </location>
</feature>
<accession>A0A5M8FRX3</accession>
<dbReference type="GO" id="GO:0030170">
    <property type="term" value="F:pyridoxal phosphate binding"/>
    <property type="evidence" value="ECO:0007669"/>
    <property type="project" value="UniProtKB-UniRule"/>
</dbReference>
<dbReference type="EC" id="4.1.1.20" evidence="10 12"/>
<evidence type="ECO:0000256" key="2">
    <source>
        <dbReference type="ARBA" id="ARBA00022605"/>
    </source>
</evidence>
<evidence type="ECO:0000256" key="9">
    <source>
        <dbReference type="ARBA" id="ARBA00060983"/>
    </source>
</evidence>
<dbReference type="InterPro" id="IPR002986">
    <property type="entry name" value="DAP_deCOOHase_LysA"/>
</dbReference>
<feature type="binding site" evidence="12">
    <location>
        <position position="344"/>
    </location>
    <ligand>
        <name>substrate</name>
    </ligand>
</feature>
<dbReference type="InterPro" id="IPR022643">
    <property type="entry name" value="De-COase2_C"/>
</dbReference>
<evidence type="ECO:0000256" key="1">
    <source>
        <dbReference type="ARBA" id="ARBA00001933"/>
    </source>
</evidence>
<organism evidence="17 18">
    <name type="scientific">Thiohalocapsa marina</name>
    <dbReference type="NCBI Taxonomy" id="424902"/>
    <lineage>
        <taxon>Bacteria</taxon>
        <taxon>Pseudomonadati</taxon>
        <taxon>Pseudomonadota</taxon>
        <taxon>Gammaproteobacteria</taxon>
        <taxon>Chromatiales</taxon>
        <taxon>Chromatiaceae</taxon>
        <taxon>Thiohalocapsa</taxon>
    </lineage>
</organism>
<comment type="cofactor">
    <cofactor evidence="1 12 13 14">
        <name>pyridoxal 5'-phosphate</name>
        <dbReference type="ChEBI" id="CHEBI:597326"/>
    </cofactor>
</comment>
<comment type="function">
    <text evidence="12">Specifically catalyzes the decarboxylation of meso-diaminopimelate (meso-DAP) to L-lysine.</text>
</comment>
<keyword evidence="2 12" id="KW-0028">Amino-acid biosynthesis</keyword>
<dbReference type="PANTHER" id="PTHR43727">
    <property type="entry name" value="DIAMINOPIMELATE DECARBOXYLASE"/>
    <property type="match status" value="1"/>
</dbReference>
<evidence type="ECO:0000256" key="4">
    <source>
        <dbReference type="ARBA" id="ARBA00022898"/>
    </source>
</evidence>
<evidence type="ECO:0000259" key="15">
    <source>
        <dbReference type="Pfam" id="PF00278"/>
    </source>
</evidence>
<comment type="subunit">
    <text evidence="12">Homodimer.</text>
</comment>
<dbReference type="OrthoDB" id="9802241at2"/>
<feature type="binding site" evidence="12">
    <location>
        <position position="371"/>
    </location>
    <ligand>
        <name>substrate</name>
    </ligand>
</feature>
<dbReference type="HAMAP" id="MF_02120">
    <property type="entry name" value="LysA"/>
    <property type="match status" value="1"/>
</dbReference>
<feature type="binding site" evidence="12">
    <location>
        <position position="371"/>
    </location>
    <ligand>
        <name>pyridoxal 5'-phosphate</name>
        <dbReference type="ChEBI" id="CHEBI:597326"/>
    </ligand>
</feature>
<keyword evidence="3 12" id="KW-0210">Decarboxylase</keyword>
<sequence length="415" mass="45702">MDHFNYRGDTLYAEDVPVADIAERFGTPCYIYSRATLERHWHAFDHAFRGRPHLIGFAVKANSNLAVLDVLARLGSGFDIVSVGELERVISAGGDPGRIIFSGVGKRADEIRRALTVGIRCFNVESEPELERIARIAAEAGVQAPVSLRVNPDVDARSHPYISTGLRENKFGIDIHAAEAVYRRAASLPQIRVAGIDCHIGSQLTSLSPFLDALERVLALADRLHAQGIDIGHLDLGGGLGIRYTTEQPPEPADYAEALEHRLADRPYEIILEPGRAIAGNAGILLTRVEYLKPTATHHFAIVDAAMNDLLRPALYQAEQEIVPARRDSGGESRDWDIVGPVCETGDFLGKRRRLTLAEGDLLAIRSSGAYGFTMSSNYNSRPRAAEVMVDGERMHLVRRRETPRELFADEMVLP</sequence>
<protein>
    <recommendedName>
        <fullName evidence="11 12">Diaminopimelate decarboxylase</fullName>
        <shortName evidence="12">DAP decarboxylase</shortName>
        <shortName evidence="12">DAPDC</shortName>
        <ecNumber evidence="10 12">4.1.1.20</ecNumber>
    </recommendedName>
</protein>
<dbReference type="RefSeq" id="WP_150090707.1">
    <property type="nucleotide sequence ID" value="NZ_JBFUOH010000052.1"/>
</dbReference>
<dbReference type="InterPro" id="IPR009006">
    <property type="entry name" value="Ala_racemase/Decarboxylase_C"/>
</dbReference>
<evidence type="ECO:0000256" key="10">
    <source>
        <dbReference type="ARBA" id="ARBA00066427"/>
    </source>
</evidence>
<dbReference type="InterPro" id="IPR029066">
    <property type="entry name" value="PLP-binding_barrel"/>
</dbReference>